<dbReference type="Proteomes" id="UP000326364">
    <property type="component" value="Unassembled WGS sequence"/>
</dbReference>
<evidence type="ECO:0000256" key="2">
    <source>
        <dbReference type="ARBA" id="ARBA00008107"/>
    </source>
</evidence>
<dbReference type="InterPro" id="IPR028366">
    <property type="entry name" value="PhoU"/>
</dbReference>
<keyword evidence="6 8" id="KW-0592">Phosphate transport</keyword>
<evidence type="ECO:0000256" key="7">
    <source>
        <dbReference type="ARBA" id="ARBA00056181"/>
    </source>
</evidence>
<comment type="subcellular location">
    <subcellularLocation>
        <location evidence="1 8">Cytoplasm</location>
    </subcellularLocation>
</comment>
<evidence type="ECO:0000256" key="5">
    <source>
        <dbReference type="ARBA" id="ARBA00022490"/>
    </source>
</evidence>
<comment type="subunit">
    <text evidence="3 8">Homodimer.</text>
</comment>
<protein>
    <recommendedName>
        <fullName evidence="8">Phosphate-specific transport system accessory protein PhoU</fullName>
    </recommendedName>
</protein>
<dbReference type="PIRSF" id="PIRSF003107">
    <property type="entry name" value="PhoU"/>
    <property type="match status" value="1"/>
</dbReference>
<dbReference type="NCBIfam" id="TIGR02135">
    <property type="entry name" value="phoU_full"/>
    <property type="match status" value="1"/>
</dbReference>
<dbReference type="InterPro" id="IPR038078">
    <property type="entry name" value="PhoU-like_sf"/>
</dbReference>
<dbReference type="EMBL" id="VYQA01000018">
    <property type="protein sequence ID" value="KAA9025413.1"/>
    <property type="molecule type" value="Genomic_DNA"/>
</dbReference>
<dbReference type="Proteomes" id="UP000325933">
    <property type="component" value="Unassembled WGS sequence"/>
</dbReference>
<dbReference type="InterPro" id="IPR026022">
    <property type="entry name" value="PhoU_dom"/>
</dbReference>
<name>A0A5J5HTJ8_9SPHN</name>
<evidence type="ECO:0000313" key="12">
    <source>
        <dbReference type="Proteomes" id="UP000325933"/>
    </source>
</evidence>
<evidence type="ECO:0000313" key="11">
    <source>
        <dbReference type="EMBL" id="KAA9025413.1"/>
    </source>
</evidence>
<dbReference type="FunFam" id="1.20.58.220:FF:000004">
    <property type="entry name" value="Phosphate-specific transport system accessory protein PhoU"/>
    <property type="match status" value="1"/>
</dbReference>
<dbReference type="SUPFAM" id="SSF109755">
    <property type="entry name" value="PhoU-like"/>
    <property type="match status" value="1"/>
</dbReference>
<comment type="similarity">
    <text evidence="2 8">Belongs to the PhoU family.</text>
</comment>
<accession>A0A5J5HTJ8</accession>
<keyword evidence="4 8" id="KW-0813">Transport</keyword>
<feature type="domain" description="PhoU" evidence="9">
    <location>
        <begin position="129"/>
        <end position="213"/>
    </location>
</feature>
<keyword evidence="13" id="KW-1185">Reference proteome</keyword>
<gene>
    <name evidence="11" type="primary">phoU</name>
    <name evidence="11" type="ORF">F4U95_19645</name>
    <name evidence="10" type="ORF">F4U96_19520</name>
</gene>
<evidence type="ECO:0000256" key="1">
    <source>
        <dbReference type="ARBA" id="ARBA00004496"/>
    </source>
</evidence>
<sequence>MTEQAGPRHTLHSYDEELDHIRRLIRDSGQLAGRQLLGAVDAMVRRDFVGAAAIVAADEEIDQLQAATEQQAIRTIGRRAPMADDLREIISAIKIAGELERVGDYAKNIAKRVPVIGETAPVAPAVIVPEMAKLVVRMIDDAIAAYIGRDVALAKQVIEADTAADEFYNSLFRSLLVHMIENPRQTTQSAHLLFVAKNLERVGDHATNIAEMVCYTATGEPGASRASTAGAAYAPLPAPADR</sequence>
<keyword evidence="5 8" id="KW-0963">Cytoplasm</keyword>
<comment type="function">
    <text evidence="7 8">Plays a role in the regulation of phosphate uptake.</text>
</comment>
<evidence type="ECO:0000256" key="6">
    <source>
        <dbReference type="ARBA" id="ARBA00022592"/>
    </source>
</evidence>
<comment type="caution">
    <text evidence="11">The sequence shown here is derived from an EMBL/GenBank/DDBJ whole genome shotgun (WGS) entry which is preliminary data.</text>
</comment>
<dbReference type="PANTHER" id="PTHR42930">
    <property type="entry name" value="PHOSPHATE-SPECIFIC TRANSPORT SYSTEM ACCESSORY PROTEIN PHOU"/>
    <property type="match status" value="1"/>
</dbReference>
<dbReference type="AlphaFoldDB" id="A0A5J5HTJ8"/>
<dbReference type="PANTHER" id="PTHR42930:SF3">
    <property type="entry name" value="PHOSPHATE-SPECIFIC TRANSPORT SYSTEM ACCESSORY PROTEIN PHOU"/>
    <property type="match status" value="1"/>
</dbReference>
<evidence type="ECO:0000256" key="3">
    <source>
        <dbReference type="ARBA" id="ARBA00011738"/>
    </source>
</evidence>
<dbReference type="Pfam" id="PF01895">
    <property type="entry name" value="PhoU"/>
    <property type="match status" value="2"/>
</dbReference>
<dbReference type="GO" id="GO:0045936">
    <property type="term" value="P:negative regulation of phosphate metabolic process"/>
    <property type="evidence" value="ECO:0007669"/>
    <property type="project" value="InterPro"/>
</dbReference>
<evidence type="ECO:0000256" key="4">
    <source>
        <dbReference type="ARBA" id="ARBA00022448"/>
    </source>
</evidence>
<feature type="domain" description="PhoU" evidence="9">
    <location>
        <begin position="26"/>
        <end position="113"/>
    </location>
</feature>
<dbReference type="EMBL" id="VYQB01000018">
    <property type="protein sequence ID" value="KAA9013115.1"/>
    <property type="molecule type" value="Genomic_DNA"/>
</dbReference>
<dbReference type="GO" id="GO:0005737">
    <property type="term" value="C:cytoplasm"/>
    <property type="evidence" value="ECO:0007669"/>
    <property type="project" value="UniProtKB-SubCell"/>
</dbReference>
<dbReference type="GO" id="GO:0030643">
    <property type="term" value="P:intracellular phosphate ion homeostasis"/>
    <property type="evidence" value="ECO:0007669"/>
    <property type="project" value="InterPro"/>
</dbReference>
<dbReference type="Gene3D" id="1.20.58.220">
    <property type="entry name" value="Phosphate transport system protein phou homolog 2, domain 2"/>
    <property type="match status" value="2"/>
</dbReference>
<proteinExistence type="inferred from homology"/>
<dbReference type="RefSeq" id="WP_150426764.1">
    <property type="nucleotide sequence ID" value="NZ_JBNNIY010000029.1"/>
</dbReference>
<reference evidence="12 13" key="1">
    <citation type="submission" date="2019-09" db="EMBL/GenBank/DDBJ databases">
        <authorList>
            <person name="Feng G."/>
        </authorList>
    </citation>
    <scope>NUCLEOTIDE SEQUENCE [LARGE SCALE GENOMIC DNA]</scope>
    <source>
        <strain evidence="11 12">KACC 19283</strain>
        <strain evidence="10 13">KACC 19284</strain>
    </source>
</reference>
<organism evidence="11 12">
    <name type="scientific">Sphingobium limneticum</name>
    <dbReference type="NCBI Taxonomy" id="1007511"/>
    <lineage>
        <taxon>Bacteria</taxon>
        <taxon>Pseudomonadati</taxon>
        <taxon>Pseudomonadota</taxon>
        <taxon>Alphaproteobacteria</taxon>
        <taxon>Sphingomonadales</taxon>
        <taxon>Sphingomonadaceae</taxon>
        <taxon>Sphingobium</taxon>
    </lineage>
</organism>
<dbReference type="GO" id="GO:0006817">
    <property type="term" value="P:phosphate ion transport"/>
    <property type="evidence" value="ECO:0007669"/>
    <property type="project" value="UniProtKB-KW"/>
</dbReference>
<evidence type="ECO:0000256" key="8">
    <source>
        <dbReference type="PIRNR" id="PIRNR003107"/>
    </source>
</evidence>
<evidence type="ECO:0000313" key="13">
    <source>
        <dbReference type="Proteomes" id="UP000326364"/>
    </source>
</evidence>
<evidence type="ECO:0000313" key="10">
    <source>
        <dbReference type="EMBL" id="KAA9013115.1"/>
    </source>
</evidence>
<evidence type="ECO:0000259" key="9">
    <source>
        <dbReference type="Pfam" id="PF01895"/>
    </source>
</evidence>